<organism evidence="1">
    <name type="scientific">marine metagenome</name>
    <dbReference type="NCBI Taxonomy" id="408172"/>
    <lineage>
        <taxon>unclassified sequences</taxon>
        <taxon>metagenomes</taxon>
        <taxon>ecological metagenomes</taxon>
    </lineage>
</organism>
<dbReference type="AlphaFoldDB" id="A0A383AJN0"/>
<accession>A0A383AJN0</accession>
<reference evidence="1" key="1">
    <citation type="submission" date="2018-05" db="EMBL/GenBank/DDBJ databases">
        <authorList>
            <person name="Lanie J.A."/>
            <person name="Ng W.-L."/>
            <person name="Kazmierczak K.M."/>
            <person name="Andrzejewski T.M."/>
            <person name="Davidsen T.M."/>
            <person name="Wayne K.J."/>
            <person name="Tettelin H."/>
            <person name="Glass J.I."/>
            <person name="Rusch D."/>
            <person name="Podicherti R."/>
            <person name="Tsui H.-C.T."/>
            <person name="Winkler M.E."/>
        </authorList>
    </citation>
    <scope>NUCLEOTIDE SEQUENCE</scope>
</reference>
<sequence length="251" mass="25774">DGGQWNFTDAGATHFLLDADNTLVTMYDDQDTGDLMTIQIAQHGATTLTTTDDDAAAADLTMDVDGELVLDAADAAGVIVKINGTSQLSVIDGVVKPTTNNDVDLGTSSVQYKDAFLDGTVTTDVLTVDETATVATSLTVGGGATILTDAQIADDGNFTVDINGDITLDANGGEITLSDNNSATGKVIVDMDNTNIKHQYDGSNYVTTTLASTGSVTKETVGAGTTDSDYTLDVDGELVLDAADAAGVIMK</sequence>
<name>A0A383AJN0_9ZZZZ</name>
<feature type="non-terminal residue" evidence="1">
    <location>
        <position position="1"/>
    </location>
</feature>
<proteinExistence type="predicted"/>
<protein>
    <submittedName>
        <fullName evidence="1">Uncharacterized protein</fullName>
    </submittedName>
</protein>
<evidence type="ECO:0000313" key="1">
    <source>
        <dbReference type="EMBL" id="SVE07781.1"/>
    </source>
</evidence>
<feature type="non-terminal residue" evidence="1">
    <location>
        <position position="251"/>
    </location>
</feature>
<gene>
    <name evidence="1" type="ORF">METZ01_LOCUS460635</name>
</gene>
<dbReference type="EMBL" id="UINC01192571">
    <property type="protein sequence ID" value="SVE07781.1"/>
    <property type="molecule type" value="Genomic_DNA"/>
</dbReference>